<keyword evidence="4" id="KW-1185">Reference proteome</keyword>
<feature type="region of interest" description="Disordered" evidence="1">
    <location>
        <begin position="74"/>
        <end position="159"/>
    </location>
</feature>
<feature type="domain" description="FAS1" evidence="2">
    <location>
        <begin position="164"/>
        <end position="294"/>
    </location>
</feature>
<reference evidence="3 4" key="1">
    <citation type="journal article" date="2015" name="Genome Announc.">
        <title>Draft Genome of the Euendolithic (true boring) Cyanobacterium Mastigocoleus testarum strain BC008.</title>
        <authorList>
            <person name="Guida B.S."/>
            <person name="Garcia-Pichel F."/>
        </authorList>
    </citation>
    <scope>NUCLEOTIDE SEQUENCE [LARGE SCALE GENOMIC DNA]</scope>
    <source>
        <strain evidence="3 4">BC008</strain>
    </source>
</reference>
<dbReference type="AlphaFoldDB" id="A0A0V7ZZM3"/>
<dbReference type="InterPro" id="IPR000782">
    <property type="entry name" value="FAS1_domain"/>
</dbReference>
<proteinExistence type="predicted"/>
<sequence>MRLNNDELIFSLKSHIKVVDINFGMEHKLRLSNTISLSLGILAFFVFLPTPVKASFTPEEFPRVISETLPSFSIPEPLKQPVSTPIPSSEDDGQRPIPIPIPTTSPSIPQTPENIPEIPQESPDLSLPEDIQPSKPTSDIPDDIPRPVRSNQTPAKIPEKSLSSGNLLEVTATNNSLNLFARAIETAGLTDTLIEDFFTIFVPTNDAFNQSLPAGAMDFLLKSENKYLLQKLLRYHIVKGEVAAKELTTGKLNTLGGSIAIRVTPERIILNNSSITRADIPATNGVIHSINRVLIPRNLRNTIIAKMSERSKN</sequence>
<comment type="caution">
    <text evidence="3">The sequence shown here is derived from an EMBL/GenBank/DDBJ whole genome shotgun (WGS) entry which is preliminary data.</text>
</comment>
<dbReference type="PROSITE" id="PS50213">
    <property type="entry name" value="FAS1"/>
    <property type="match status" value="1"/>
</dbReference>
<dbReference type="Proteomes" id="UP000053372">
    <property type="component" value="Unassembled WGS sequence"/>
</dbReference>
<dbReference type="EMBL" id="LMTZ01000007">
    <property type="protein sequence ID" value="KST70016.1"/>
    <property type="molecule type" value="Genomic_DNA"/>
</dbReference>
<evidence type="ECO:0000256" key="1">
    <source>
        <dbReference type="SAM" id="MobiDB-lite"/>
    </source>
</evidence>
<dbReference type="SMART" id="SM00554">
    <property type="entry name" value="FAS1"/>
    <property type="match status" value="1"/>
</dbReference>
<dbReference type="PANTHER" id="PTHR10900">
    <property type="entry name" value="PERIOSTIN-RELATED"/>
    <property type="match status" value="1"/>
</dbReference>
<accession>A0A0V7ZZM3</accession>
<evidence type="ECO:0000313" key="3">
    <source>
        <dbReference type="EMBL" id="KST70016.1"/>
    </source>
</evidence>
<dbReference type="PANTHER" id="PTHR10900:SF77">
    <property type="entry name" value="FI19380P1"/>
    <property type="match status" value="1"/>
</dbReference>
<dbReference type="SUPFAM" id="SSF82153">
    <property type="entry name" value="FAS1 domain"/>
    <property type="match status" value="1"/>
</dbReference>
<dbReference type="InterPro" id="IPR036378">
    <property type="entry name" value="FAS1_dom_sf"/>
</dbReference>
<protein>
    <recommendedName>
        <fullName evidence="2">FAS1 domain-containing protein</fullName>
    </recommendedName>
</protein>
<dbReference type="Pfam" id="PF02469">
    <property type="entry name" value="Fasciclin"/>
    <property type="match status" value="1"/>
</dbReference>
<evidence type="ECO:0000259" key="2">
    <source>
        <dbReference type="PROSITE" id="PS50213"/>
    </source>
</evidence>
<dbReference type="RefSeq" id="WP_058183055.1">
    <property type="nucleotide sequence ID" value="NZ_LMTZ01000007.1"/>
</dbReference>
<evidence type="ECO:0000313" key="4">
    <source>
        <dbReference type="Proteomes" id="UP000053372"/>
    </source>
</evidence>
<dbReference type="InterPro" id="IPR050904">
    <property type="entry name" value="Adhesion/Biosynth-related"/>
</dbReference>
<gene>
    <name evidence="3" type="ORF">BC008_06140</name>
</gene>
<organism evidence="3 4">
    <name type="scientific">Mastigocoleus testarum BC008</name>
    <dbReference type="NCBI Taxonomy" id="371196"/>
    <lineage>
        <taxon>Bacteria</taxon>
        <taxon>Bacillati</taxon>
        <taxon>Cyanobacteriota</taxon>
        <taxon>Cyanophyceae</taxon>
        <taxon>Nostocales</taxon>
        <taxon>Hapalosiphonaceae</taxon>
        <taxon>Mastigocoleus</taxon>
    </lineage>
</organism>
<name>A0A0V7ZZM3_9CYAN</name>
<dbReference type="GO" id="GO:0005615">
    <property type="term" value="C:extracellular space"/>
    <property type="evidence" value="ECO:0007669"/>
    <property type="project" value="TreeGrafter"/>
</dbReference>
<dbReference type="FunFam" id="2.30.180.10:FF:000032">
    <property type="entry name" value="Fasciclin domain-containing protein, putative"/>
    <property type="match status" value="1"/>
</dbReference>
<dbReference type="Gene3D" id="2.30.180.10">
    <property type="entry name" value="FAS1 domain"/>
    <property type="match status" value="1"/>
</dbReference>